<gene>
    <name evidence="1" type="ORF">METZ01_LOCUS191044</name>
</gene>
<dbReference type="AlphaFoldDB" id="A0A382DI82"/>
<evidence type="ECO:0000313" key="1">
    <source>
        <dbReference type="EMBL" id="SVB38190.1"/>
    </source>
</evidence>
<sequence>MDLGVMLTQERIDTMVGVGAWPNKIILDYLDATLAQDPELPAITD</sequence>
<dbReference type="EMBL" id="UINC01039548">
    <property type="protein sequence ID" value="SVB38190.1"/>
    <property type="molecule type" value="Genomic_DNA"/>
</dbReference>
<proteinExistence type="predicted"/>
<reference evidence="1" key="1">
    <citation type="submission" date="2018-05" db="EMBL/GenBank/DDBJ databases">
        <authorList>
            <person name="Lanie J.A."/>
            <person name="Ng W.-L."/>
            <person name="Kazmierczak K.M."/>
            <person name="Andrzejewski T.M."/>
            <person name="Davidsen T.M."/>
            <person name="Wayne K.J."/>
            <person name="Tettelin H."/>
            <person name="Glass J.I."/>
            <person name="Rusch D."/>
            <person name="Podicherti R."/>
            <person name="Tsui H.-C.T."/>
            <person name="Winkler M.E."/>
        </authorList>
    </citation>
    <scope>NUCLEOTIDE SEQUENCE</scope>
</reference>
<organism evidence="1">
    <name type="scientific">marine metagenome</name>
    <dbReference type="NCBI Taxonomy" id="408172"/>
    <lineage>
        <taxon>unclassified sequences</taxon>
        <taxon>metagenomes</taxon>
        <taxon>ecological metagenomes</taxon>
    </lineage>
</organism>
<protein>
    <submittedName>
        <fullName evidence="1">Uncharacterized protein</fullName>
    </submittedName>
</protein>
<name>A0A382DI82_9ZZZZ</name>
<feature type="non-terminal residue" evidence="1">
    <location>
        <position position="45"/>
    </location>
</feature>
<accession>A0A382DI82</accession>